<keyword evidence="4" id="KW-0808">Transferase</keyword>
<organism evidence="7">
    <name type="scientific">Schizophyllum commune (strain H4-8 / FGSC 9210)</name>
    <name type="common">Split gill fungus</name>
    <dbReference type="NCBI Taxonomy" id="578458"/>
    <lineage>
        <taxon>Eukaryota</taxon>
        <taxon>Fungi</taxon>
        <taxon>Dikarya</taxon>
        <taxon>Basidiomycota</taxon>
        <taxon>Agaricomycotina</taxon>
        <taxon>Agaricomycetes</taxon>
        <taxon>Agaricomycetidae</taxon>
        <taxon>Agaricales</taxon>
        <taxon>Schizophyllaceae</taxon>
        <taxon>Schizophyllum</taxon>
    </lineage>
</organism>
<dbReference type="Gene3D" id="1.10.510.10">
    <property type="entry name" value="Transferase(Phosphotransferase) domain 1"/>
    <property type="match status" value="1"/>
</dbReference>
<dbReference type="OMA" id="GECFYKW"/>
<dbReference type="STRING" id="578458.D8PYQ4"/>
<keyword evidence="4" id="KW-0418">Kinase</keyword>
<keyword evidence="4" id="KW-0723">Serine/threonine-protein kinase</keyword>
<keyword evidence="7" id="KW-1185">Reference proteome</keyword>
<evidence type="ECO:0000313" key="7">
    <source>
        <dbReference type="Proteomes" id="UP000007431"/>
    </source>
</evidence>
<dbReference type="AlphaFoldDB" id="D8PYQ4"/>
<dbReference type="PROSITE" id="PS00108">
    <property type="entry name" value="PROTEIN_KINASE_ST"/>
    <property type="match status" value="1"/>
</dbReference>
<evidence type="ECO:0000256" key="2">
    <source>
        <dbReference type="ARBA" id="ARBA00022840"/>
    </source>
</evidence>
<dbReference type="PANTHER" id="PTHR24346:SF110">
    <property type="entry name" value="NON-SPECIFIC SERINE_THREONINE PROTEIN KINASE"/>
    <property type="match status" value="1"/>
</dbReference>
<evidence type="ECO:0000259" key="5">
    <source>
        <dbReference type="PROSITE" id="PS50011"/>
    </source>
</evidence>
<feature type="non-terminal residue" evidence="6">
    <location>
        <position position="1"/>
    </location>
</feature>
<keyword evidence="2 3" id="KW-0067">ATP-binding</keyword>
<evidence type="ECO:0000256" key="3">
    <source>
        <dbReference type="PROSITE-ProRule" id="PRU10141"/>
    </source>
</evidence>
<keyword evidence="1 3" id="KW-0547">Nucleotide-binding</keyword>
<dbReference type="InParanoid" id="D8PYQ4"/>
<dbReference type="VEuPathDB" id="FungiDB:SCHCODRAFT_02613883"/>
<dbReference type="eggNOG" id="KOG0583">
    <property type="taxonomic scope" value="Eukaryota"/>
</dbReference>
<evidence type="ECO:0000313" key="6">
    <source>
        <dbReference type="EMBL" id="EFI99299.1"/>
    </source>
</evidence>
<feature type="non-terminal residue" evidence="6">
    <location>
        <position position="208"/>
    </location>
</feature>
<dbReference type="OrthoDB" id="541276at2759"/>
<reference evidence="6 7" key="1">
    <citation type="journal article" date="2010" name="Nat. Biotechnol.">
        <title>Genome sequence of the model mushroom Schizophyllum commune.</title>
        <authorList>
            <person name="Ohm R.A."/>
            <person name="de Jong J.F."/>
            <person name="Lugones L.G."/>
            <person name="Aerts A."/>
            <person name="Kothe E."/>
            <person name="Stajich J.E."/>
            <person name="de Vries R.P."/>
            <person name="Record E."/>
            <person name="Levasseur A."/>
            <person name="Baker S.E."/>
            <person name="Bartholomew K.A."/>
            <person name="Coutinho P.M."/>
            <person name="Erdmann S."/>
            <person name="Fowler T.J."/>
            <person name="Gathman A.C."/>
            <person name="Lombard V."/>
            <person name="Henrissat B."/>
            <person name="Knabe N."/>
            <person name="Kuees U."/>
            <person name="Lilly W.W."/>
            <person name="Lindquist E."/>
            <person name="Lucas S."/>
            <person name="Magnuson J.K."/>
            <person name="Piumi F."/>
            <person name="Raudaskoski M."/>
            <person name="Salamov A."/>
            <person name="Schmutz J."/>
            <person name="Schwarze F.W.M.R."/>
            <person name="vanKuyk P.A."/>
            <person name="Horton J.S."/>
            <person name="Grigoriev I.V."/>
            <person name="Woesten H.A.B."/>
        </authorList>
    </citation>
    <scope>NUCLEOTIDE SEQUENCE [LARGE SCALE GENOMIC DNA]</scope>
    <source>
        <strain evidence="7">H4-8 / FGSC 9210</strain>
    </source>
</reference>
<dbReference type="PANTHER" id="PTHR24346">
    <property type="entry name" value="MAP/MICROTUBULE AFFINITY-REGULATING KINASE"/>
    <property type="match status" value="1"/>
</dbReference>
<name>D8PYQ4_SCHCM</name>
<dbReference type="GO" id="GO:0005524">
    <property type="term" value="F:ATP binding"/>
    <property type="evidence" value="ECO:0007669"/>
    <property type="project" value="UniProtKB-UniRule"/>
</dbReference>
<dbReference type="Pfam" id="PF00069">
    <property type="entry name" value="Pkinase"/>
    <property type="match status" value="1"/>
</dbReference>
<dbReference type="PROSITE" id="PS50011">
    <property type="entry name" value="PROTEIN_KINASE_DOM"/>
    <property type="match status" value="1"/>
</dbReference>
<protein>
    <recommendedName>
        <fullName evidence="5">Protein kinase domain-containing protein</fullName>
    </recommendedName>
</protein>
<dbReference type="InterPro" id="IPR008271">
    <property type="entry name" value="Ser/Thr_kinase_AS"/>
</dbReference>
<dbReference type="InterPro" id="IPR017441">
    <property type="entry name" value="Protein_kinase_ATP_BS"/>
</dbReference>
<dbReference type="SUPFAM" id="SSF56112">
    <property type="entry name" value="Protein kinase-like (PK-like)"/>
    <property type="match status" value="1"/>
</dbReference>
<comment type="similarity">
    <text evidence="4">Belongs to the protein kinase superfamily.</text>
</comment>
<feature type="binding site" evidence="3">
    <location>
        <position position="27"/>
    </location>
    <ligand>
        <name>ATP</name>
        <dbReference type="ChEBI" id="CHEBI:30616"/>
    </ligand>
</feature>
<evidence type="ECO:0000256" key="4">
    <source>
        <dbReference type="RuleBase" id="RU000304"/>
    </source>
</evidence>
<dbReference type="GeneID" id="9586199"/>
<feature type="domain" description="Protein kinase" evidence="5">
    <location>
        <begin position="1"/>
        <end position="208"/>
    </location>
</feature>
<dbReference type="InterPro" id="IPR011009">
    <property type="entry name" value="Kinase-like_dom_sf"/>
</dbReference>
<dbReference type="EMBL" id="GL377304">
    <property type="protein sequence ID" value="EFI99299.1"/>
    <property type="molecule type" value="Genomic_DNA"/>
</dbReference>
<accession>D8PYQ4</accession>
<dbReference type="SMART" id="SM00220">
    <property type="entry name" value="S_TKc"/>
    <property type="match status" value="1"/>
</dbReference>
<dbReference type="KEGG" id="scm:SCHCO_02613883"/>
<proteinExistence type="inferred from homology"/>
<evidence type="ECO:0000256" key="1">
    <source>
        <dbReference type="ARBA" id="ARBA00022741"/>
    </source>
</evidence>
<dbReference type="GO" id="GO:0004674">
    <property type="term" value="F:protein serine/threonine kinase activity"/>
    <property type="evidence" value="ECO:0007669"/>
    <property type="project" value="UniProtKB-KW"/>
</dbReference>
<dbReference type="HOGENOM" id="CLU_000288_63_0_1"/>
<dbReference type="PROSITE" id="PS00107">
    <property type="entry name" value="PROTEIN_KINASE_ATP"/>
    <property type="match status" value="1"/>
</dbReference>
<dbReference type="GO" id="GO:0005737">
    <property type="term" value="C:cytoplasm"/>
    <property type="evidence" value="ECO:0007669"/>
    <property type="project" value="TreeGrafter"/>
</dbReference>
<sequence>DYVGQGTYGTIYRALDYRQNDKIVAIKAQKLGRPDSMLRAMQRQEAFIHASISDHPYIVTLHGAYADDENLYHAMELVEGTDLYDAAAGGILTGQTELLREGFLQMIAALRAMHDKGFYHRDIKPENILVSADGRSWRLCDFGLASANETSRWSGWGTDGYRAPECPSGEYRNEPADVWALGVTLFVAVTKCAPWGEAKPEDPCYRAF</sequence>
<dbReference type="GO" id="GO:0035556">
    <property type="term" value="P:intracellular signal transduction"/>
    <property type="evidence" value="ECO:0007669"/>
    <property type="project" value="TreeGrafter"/>
</dbReference>
<dbReference type="Proteomes" id="UP000007431">
    <property type="component" value="Unassembled WGS sequence"/>
</dbReference>
<dbReference type="InterPro" id="IPR000719">
    <property type="entry name" value="Prot_kinase_dom"/>
</dbReference>
<gene>
    <name evidence="6" type="ORF">SCHCODRAFT_33670</name>
</gene>